<evidence type="ECO:0000313" key="4">
    <source>
        <dbReference type="EMBL" id="CAD9541607.1"/>
    </source>
</evidence>
<evidence type="ECO:0000259" key="3">
    <source>
        <dbReference type="PROSITE" id="PS51186"/>
    </source>
</evidence>
<dbReference type="EMBL" id="HBGQ01100993">
    <property type="protein sequence ID" value="CAD9541607.1"/>
    <property type="molecule type" value="Transcribed_RNA"/>
</dbReference>
<dbReference type="Pfam" id="PF13508">
    <property type="entry name" value="Acetyltransf_7"/>
    <property type="match status" value="1"/>
</dbReference>
<dbReference type="InterPro" id="IPR016181">
    <property type="entry name" value="Acyl_CoA_acyltransferase"/>
</dbReference>
<proteinExistence type="predicted"/>
<dbReference type="Gene3D" id="3.40.630.30">
    <property type="match status" value="1"/>
</dbReference>
<dbReference type="PROSITE" id="PS51186">
    <property type="entry name" value="GNAT"/>
    <property type="match status" value="1"/>
</dbReference>
<dbReference type="AlphaFoldDB" id="A0A7S2NHI8"/>
<reference evidence="4" key="1">
    <citation type="submission" date="2021-01" db="EMBL/GenBank/DDBJ databases">
        <authorList>
            <person name="Corre E."/>
            <person name="Pelletier E."/>
            <person name="Niang G."/>
            <person name="Scheremetjew M."/>
            <person name="Finn R."/>
            <person name="Kale V."/>
            <person name="Holt S."/>
            <person name="Cochrane G."/>
            <person name="Meng A."/>
            <person name="Brown T."/>
            <person name="Cohen L."/>
        </authorList>
    </citation>
    <scope>NUCLEOTIDE SEQUENCE</scope>
    <source>
        <strain evidence="4">CCMP2222</strain>
    </source>
</reference>
<gene>
    <name evidence="4" type="ORF">AAND1436_LOCUS48253</name>
</gene>
<dbReference type="PANTHER" id="PTHR43420:SF12">
    <property type="entry name" value="N-ACETYLTRANSFERASE DOMAIN-CONTAINING PROTEIN"/>
    <property type="match status" value="1"/>
</dbReference>
<evidence type="ECO:0000256" key="1">
    <source>
        <dbReference type="ARBA" id="ARBA00022679"/>
    </source>
</evidence>
<dbReference type="PANTHER" id="PTHR43420">
    <property type="entry name" value="ACETYLTRANSFERASE"/>
    <property type="match status" value="1"/>
</dbReference>
<keyword evidence="2" id="KW-0012">Acyltransferase</keyword>
<dbReference type="InterPro" id="IPR000182">
    <property type="entry name" value="GNAT_dom"/>
</dbReference>
<accession>A0A7S2NHI8</accession>
<dbReference type="InterPro" id="IPR050680">
    <property type="entry name" value="YpeA/RimI_acetyltransf"/>
</dbReference>
<name>A0A7S2NHI8_9DINO</name>
<sequence>MESSECFFFPGSIPHHQCLERWGGMKPTWCVRLQEELMEEYSKEEFQMKLSAGWHATDETVEKHAWRQKVCLEVQSQVLPKYGFYGTRQGVWASGKACSIMHCPDQDRLNEINNNYCFMNWLTNPDDVESDRPHGFETSNYAFRPSPKEGDAHVNGYRIVVTQPEHDMAIFDIAHCQGALAGAHQSTYSSLYPQIELPQWFGPLGCKSIREALDRGVLILHAEVAETGRAVGYISCTCLFGGASKSNGDEDASGPLVNINNIVVLKQHRGKGVGKMLYDELMEHLHEACPSVCNDMRICVAARNDRAKDWYERLGFVEYDRWTVFPNGCPVEFIRMQRSMDGDDFDDIFA</sequence>
<dbReference type="GO" id="GO:0016747">
    <property type="term" value="F:acyltransferase activity, transferring groups other than amino-acyl groups"/>
    <property type="evidence" value="ECO:0007669"/>
    <property type="project" value="InterPro"/>
</dbReference>
<dbReference type="CDD" id="cd04301">
    <property type="entry name" value="NAT_SF"/>
    <property type="match status" value="1"/>
</dbReference>
<evidence type="ECO:0000256" key="2">
    <source>
        <dbReference type="ARBA" id="ARBA00023315"/>
    </source>
</evidence>
<organism evidence="4">
    <name type="scientific">Alexandrium andersonii</name>
    <dbReference type="NCBI Taxonomy" id="327968"/>
    <lineage>
        <taxon>Eukaryota</taxon>
        <taxon>Sar</taxon>
        <taxon>Alveolata</taxon>
        <taxon>Dinophyceae</taxon>
        <taxon>Gonyaulacales</taxon>
        <taxon>Pyrocystaceae</taxon>
        <taxon>Alexandrium</taxon>
    </lineage>
</organism>
<keyword evidence="1" id="KW-0808">Transferase</keyword>
<dbReference type="SUPFAM" id="SSF55729">
    <property type="entry name" value="Acyl-CoA N-acyltransferases (Nat)"/>
    <property type="match status" value="1"/>
</dbReference>
<protein>
    <recommendedName>
        <fullName evidence="3">N-acetyltransferase domain-containing protein</fullName>
    </recommendedName>
</protein>
<feature type="domain" description="N-acetyltransferase" evidence="3">
    <location>
        <begin position="181"/>
        <end position="341"/>
    </location>
</feature>